<keyword evidence="9 11" id="KW-0132">Cell division</keyword>
<dbReference type="Gene3D" id="3.10.50.40">
    <property type="match status" value="1"/>
</dbReference>
<reference evidence="14 15" key="1">
    <citation type="submission" date="2017-03" db="EMBL/GenBank/DDBJ databases">
        <title>Draft Genome sequence of Marispirochaeta sp. strain JC444.</title>
        <authorList>
            <person name="Shivani Y."/>
            <person name="Subhash Y."/>
            <person name="Sasikala C."/>
            <person name="Ramana C."/>
        </authorList>
    </citation>
    <scope>NUCLEOTIDE SEQUENCE [LARGE SCALE GENOMIC DNA]</scope>
    <source>
        <strain evidence="14 15">JC444</strain>
    </source>
</reference>
<evidence type="ECO:0000256" key="12">
    <source>
        <dbReference type="SAM" id="Coils"/>
    </source>
</evidence>
<evidence type="ECO:0000256" key="9">
    <source>
        <dbReference type="HAMAP-Rule" id="MF_00303"/>
    </source>
</evidence>
<dbReference type="OrthoDB" id="9767721at2"/>
<evidence type="ECO:0000256" key="2">
    <source>
        <dbReference type="ARBA" id="ARBA00005464"/>
    </source>
</evidence>
<dbReference type="InterPro" id="IPR036611">
    <property type="entry name" value="Trigger_fac_ribosome-bd_sf"/>
</dbReference>
<dbReference type="HAMAP" id="MF_00303">
    <property type="entry name" value="Trigger_factor_Tig"/>
    <property type="match status" value="1"/>
</dbReference>
<keyword evidence="6 9" id="KW-0143">Chaperone</keyword>
<dbReference type="NCBIfam" id="TIGR00115">
    <property type="entry name" value="tig"/>
    <property type="match status" value="1"/>
</dbReference>
<dbReference type="InterPro" id="IPR037041">
    <property type="entry name" value="Trigger_fac_C_sf"/>
</dbReference>
<dbReference type="PANTHER" id="PTHR30560">
    <property type="entry name" value="TRIGGER FACTOR CHAPERONE AND PEPTIDYL-PROLYL CIS/TRANS ISOMERASE"/>
    <property type="match status" value="1"/>
</dbReference>
<dbReference type="EMBL" id="MWQY01000005">
    <property type="protein sequence ID" value="ORC36565.1"/>
    <property type="molecule type" value="Genomic_DNA"/>
</dbReference>
<keyword evidence="7 9" id="KW-0413">Isomerase</keyword>
<evidence type="ECO:0000256" key="1">
    <source>
        <dbReference type="ARBA" id="ARBA00000971"/>
    </source>
</evidence>
<evidence type="ECO:0000259" key="13">
    <source>
        <dbReference type="PROSITE" id="PS50059"/>
    </source>
</evidence>
<name>A0A1Y1S081_9SPIO</name>
<keyword evidence="9" id="KW-0963">Cytoplasm</keyword>
<dbReference type="EC" id="5.2.1.8" evidence="3 9"/>
<dbReference type="SUPFAM" id="SSF54534">
    <property type="entry name" value="FKBP-like"/>
    <property type="match status" value="1"/>
</dbReference>
<dbReference type="STRING" id="1963862.B4O97_05700"/>
<dbReference type="Pfam" id="PF05698">
    <property type="entry name" value="Trigger_C"/>
    <property type="match status" value="1"/>
</dbReference>
<comment type="domain">
    <text evidence="9">Consists of 3 domains; the N-terminus binds the ribosome, the middle domain has PPIase activity, while the C-terminus has intrinsic chaperone activity on its own.</text>
</comment>
<keyword evidence="12" id="KW-0175">Coiled coil</keyword>
<dbReference type="InterPro" id="IPR027304">
    <property type="entry name" value="Trigger_fact/SurA_dom_sf"/>
</dbReference>
<evidence type="ECO:0000256" key="6">
    <source>
        <dbReference type="ARBA" id="ARBA00023186"/>
    </source>
</evidence>
<feature type="coiled-coil region" evidence="12">
    <location>
        <begin position="259"/>
        <end position="286"/>
    </location>
</feature>
<comment type="subcellular location">
    <subcellularLocation>
        <location evidence="9">Cytoplasm</location>
    </subcellularLocation>
    <text evidence="9">About half TF is bound to the ribosome near the polypeptide exit tunnel while the other half is free in the cytoplasm.</text>
</comment>
<gene>
    <name evidence="9" type="primary">tig</name>
    <name evidence="14" type="ORF">B4O97_05700</name>
</gene>
<keyword evidence="5 9" id="KW-0697">Rotamase</keyword>
<dbReference type="PANTHER" id="PTHR30560:SF3">
    <property type="entry name" value="TRIGGER FACTOR-LIKE PROTEIN TIG, CHLOROPLASTIC"/>
    <property type="match status" value="1"/>
</dbReference>
<dbReference type="InterPro" id="IPR008881">
    <property type="entry name" value="Trigger_fac_ribosome-bd_bac"/>
</dbReference>
<keyword evidence="9 11" id="KW-0131">Cell cycle</keyword>
<dbReference type="GO" id="GO:0051301">
    <property type="term" value="P:cell division"/>
    <property type="evidence" value="ECO:0007669"/>
    <property type="project" value="UniProtKB-KW"/>
</dbReference>
<evidence type="ECO:0000313" key="14">
    <source>
        <dbReference type="EMBL" id="ORC36565.1"/>
    </source>
</evidence>
<evidence type="ECO:0000256" key="8">
    <source>
        <dbReference type="ARBA" id="ARBA00029986"/>
    </source>
</evidence>
<accession>A0A1Y1S081</accession>
<evidence type="ECO:0000256" key="4">
    <source>
        <dbReference type="ARBA" id="ARBA00016902"/>
    </source>
</evidence>
<comment type="function">
    <text evidence="9">Involved in protein export. Acts as a chaperone by maintaining the newly synthesized protein in an open conformation. Functions as a peptidyl-prolyl cis-trans isomerase.</text>
</comment>
<sequence length="449" mass="52002">MVANKEIEKLEKSAVKLTVTVAKEDVRKEFDGLVDKYCKTAHVKGFRKGKVPAGILLQKYGESIRYETSMKVIEESLKELFEEIEERPIAYSTPELQDEALVNEDEDFTFSVKYDVFPDITLGEYKGLTVEEPEVKVGKKEIDEELEKIRDQNSVVMEKEKPVEKDDIVTVDYVELDENGQEVEGTRREDFVFTVGSGYNMYKIDDDLVGMKTGEEKEIKKSFPEDFEYQELAGSEKTIKVSLKVVKEKQLPALDDELAQDVNEKFETLKDLKDDIKKRLESSLEQRLRSIKIDSLLEQIVEKSEIDVPESMVAAELENSWRNFQMQSRMSEDQLLQLLSIQGKDKAALLAEWRDDAEKSLKAQLVIGKLIEAEDIKVNDEDYEKELAEQAERSDMTLEQTREYVDNNNMEEYLRSDLLNRKLFDRLLEISEVKKGKKESYVDVMNRNK</sequence>
<keyword evidence="15" id="KW-1185">Reference proteome</keyword>
<dbReference type="Pfam" id="PF00254">
    <property type="entry name" value="FKBP_C"/>
    <property type="match status" value="1"/>
</dbReference>
<evidence type="ECO:0000256" key="5">
    <source>
        <dbReference type="ARBA" id="ARBA00023110"/>
    </source>
</evidence>
<dbReference type="GO" id="GO:0043022">
    <property type="term" value="F:ribosome binding"/>
    <property type="evidence" value="ECO:0007669"/>
    <property type="project" value="TreeGrafter"/>
</dbReference>
<dbReference type="Gene3D" id="3.30.70.1050">
    <property type="entry name" value="Trigger factor ribosome-binding domain"/>
    <property type="match status" value="1"/>
</dbReference>
<dbReference type="GO" id="GO:0044183">
    <property type="term" value="F:protein folding chaperone"/>
    <property type="evidence" value="ECO:0007669"/>
    <property type="project" value="TreeGrafter"/>
</dbReference>
<evidence type="ECO:0000256" key="11">
    <source>
        <dbReference type="RuleBase" id="RU003914"/>
    </source>
</evidence>
<dbReference type="GO" id="GO:0003755">
    <property type="term" value="F:peptidyl-prolyl cis-trans isomerase activity"/>
    <property type="evidence" value="ECO:0007669"/>
    <property type="project" value="UniProtKB-UniRule"/>
</dbReference>
<dbReference type="GO" id="GO:0015031">
    <property type="term" value="P:protein transport"/>
    <property type="evidence" value="ECO:0007669"/>
    <property type="project" value="UniProtKB-UniRule"/>
</dbReference>
<dbReference type="Gene3D" id="1.10.3120.10">
    <property type="entry name" value="Trigger factor, C-terminal domain"/>
    <property type="match status" value="1"/>
</dbReference>
<evidence type="ECO:0000256" key="3">
    <source>
        <dbReference type="ARBA" id="ARBA00013194"/>
    </source>
</evidence>
<dbReference type="SUPFAM" id="SSF102735">
    <property type="entry name" value="Trigger factor ribosome-binding domain"/>
    <property type="match status" value="1"/>
</dbReference>
<comment type="caution">
    <text evidence="14">The sequence shown here is derived from an EMBL/GenBank/DDBJ whole genome shotgun (WGS) entry which is preliminary data.</text>
</comment>
<evidence type="ECO:0000256" key="7">
    <source>
        <dbReference type="ARBA" id="ARBA00023235"/>
    </source>
</evidence>
<dbReference type="AlphaFoldDB" id="A0A1Y1S081"/>
<comment type="similarity">
    <text evidence="2 9 11">Belongs to the FKBP-type PPIase family. Tig subfamily.</text>
</comment>
<evidence type="ECO:0000256" key="10">
    <source>
        <dbReference type="PROSITE-ProRule" id="PRU00277"/>
    </source>
</evidence>
<comment type="catalytic activity">
    <reaction evidence="1 9 10">
        <text>[protein]-peptidylproline (omega=180) = [protein]-peptidylproline (omega=0)</text>
        <dbReference type="Rhea" id="RHEA:16237"/>
        <dbReference type="Rhea" id="RHEA-COMP:10747"/>
        <dbReference type="Rhea" id="RHEA-COMP:10748"/>
        <dbReference type="ChEBI" id="CHEBI:83833"/>
        <dbReference type="ChEBI" id="CHEBI:83834"/>
        <dbReference type="EC" id="5.2.1.8"/>
    </reaction>
</comment>
<proteinExistence type="inferred from homology"/>
<organism evidence="14 15">
    <name type="scientific">Marispirochaeta aestuarii</name>
    <dbReference type="NCBI Taxonomy" id="1963862"/>
    <lineage>
        <taxon>Bacteria</taxon>
        <taxon>Pseudomonadati</taxon>
        <taxon>Spirochaetota</taxon>
        <taxon>Spirochaetia</taxon>
        <taxon>Spirochaetales</taxon>
        <taxon>Spirochaetaceae</taxon>
        <taxon>Marispirochaeta</taxon>
    </lineage>
</organism>
<dbReference type="GO" id="GO:0051083">
    <property type="term" value="P:'de novo' cotranslational protein folding"/>
    <property type="evidence" value="ECO:0007669"/>
    <property type="project" value="TreeGrafter"/>
</dbReference>
<dbReference type="GO" id="GO:0005737">
    <property type="term" value="C:cytoplasm"/>
    <property type="evidence" value="ECO:0007669"/>
    <property type="project" value="UniProtKB-SubCell"/>
</dbReference>
<dbReference type="SUPFAM" id="SSF109998">
    <property type="entry name" value="Triger factor/SurA peptide-binding domain-like"/>
    <property type="match status" value="1"/>
</dbReference>
<dbReference type="PROSITE" id="PS50059">
    <property type="entry name" value="FKBP_PPIASE"/>
    <property type="match status" value="1"/>
</dbReference>
<dbReference type="GO" id="GO:0043335">
    <property type="term" value="P:protein unfolding"/>
    <property type="evidence" value="ECO:0007669"/>
    <property type="project" value="TreeGrafter"/>
</dbReference>
<dbReference type="InterPro" id="IPR005215">
    <property type="entry name" value="Trig_fac"/>
</dbReference>
<protein>
    <recommendedName>
        <fullName evidence="4 9">Trigger factor</fullName>
        <shortName evidence="9">TF</shortName>
        <ecNumber evidence="3 9">5.2.1.8</ecNumber>
    </recommendedName>
    <alternativeName>
        <fullName evidence="8 9">PPIase</fullName>
    </alternativeName>
</protein>
<dbReference type="InterPro" id="IPR008880">
    <property type="entry name" value="Trigger_fac_C"/>
</dbReference>
<dbReference type="PIRSF" id="PIRSF003095">
    <property type="entry name" value="Trigger_factor"/>
    <property type="match status" value="1"/>
</dbReference>
<dbReference type="InterPro" id="IPR001179">
    <property type="entry name" value="PPIase_FKBP_dom"/>
</dbReference>
<dbReference type="Proteomes" id="UP000192343">
    <property type="component" value="Unassembled WGS sequence"/>
</dbReference>
<evidence type="ECO:0000313" key="15">
    <source>
        <dbReference type="Proteomes" id="UP000192343"/>
    </source>
</evidence>
<feature type="domain" description="PPIase FKBP-type" evidence="13">
    <location>
        <begin position="166"/>
        <end position="255"/>
    </location>
</feature>
<dbReference type="InterPro" id="IPR046357">
    <property type="entry name" value="PPIase_dom_sf"/>
</dbReference>
<dbReference type="Pfam" id="PF05697">
    <property type="entry name" value="Trigger_N"/>
    <property type="match status" value="1"/>
</dbReference>
<dbReference type="RefSeq" id="WP_083049092.1">
    <property type="nucleotide sequence ID" value="NZ_MWQY01000005.1"/>
</dbReference>